<evidence type="ECO:0008006" key="5">
    <source>
        <dbReference type="Google" id="ProtNLM"/>
    </source>
</evidence>
<dbReference type="PANTHER" id="PTHR10009:SF18">
    <property type="entry name" value="PROTEIN YELLOW-LIKE PROTEIN"/>
    <property type="match status" value="1"/>
</dbReference>
<protein>
    <recommendedName>
        <fullName evidence="5">Gluconolactonase</fullName>
    </recommendedName>
</protein>
<organism evidence="3 4">
    <name type="scientific">Aeromonas sobria</name>
    <dbReference type="NCBI Taxonomy" id="646"/>
    <lineage>
        <taxon>Bacteria</taxon>
        <taxon>Pseudomonadati</taxon>
        <taxon>Pseudomonadota</taxon>
        <taxon>Gammaproteobacteria</taxon>
        <taxon>Aeromonadales</taxon>
        <taxon>Aeromonadaceae</taxon>
        <taxon>Aeromonas</taxon>
    </lineage>
</organism>
<proteinExistence type="predicted"/>
<dbReference type="PANTHER" id="PTHR10009">
    <property type="entry name" value="PROTEIN YELLOW-RELATED"/>
    <property type="match status" value="1"/>
</dbReference>
<dbReference type="AlphaFoldDB" id="A0A2N3IQ84"/>
<dbReference type="Proteomes" id="UP000233526">
    <property type="component" value="Unassembled WGS sequence"/>
</dbReference>
<accession>A0A2N3IQ84</accession>
<evidence type="ECO:0000256" key="2">
    <source>
        <dbReference type="ARBA" id="ARBA00022525"/>
    </source>
</evidence>
<name>A0A2N3IQ84_AERSO</name>
<keyword evidence="2" id="KW-0964">Secreted</keyword>
<dbReference type="InterPro" id="IPR011042">
    <property type="entry name" value="6-blade_b-propeller_TolB-like"/>
</dbReference>
<evidence type="ECO:0000256" key="1">
    <source>
        <dbReference type="ARBA" id="ARBA00004613"/>
    </source>
</evidence>
<dbReference type="SUPFAM" id="SSF63829">
    <property type="entry name" value="Calcium-dependent phosphotriesterase"/>
    <property type="match status" value="1"/>
</dbReference>
<dbReference type="Gene3D" id="2.120.10.30">
    <property type="entry name" value="TolB, C-terminal domain"/>
    <property type="match status" value="1"/>
</dbReference>
<evidence type="ECO:0000313" key="3">
    <source>
        <dbReference type="EMBL" id="PKQ73475.1"/>
    </source>
</evidence>
<sequence length="289" mass="31462">MKNGDITPFPSAEFNRELGNVIGIKAVKETLWLLDMGSDKISPQLVSWNIVSNQLQKKIPIPANVRRDNSFLQDMAIDTQRQIAYIADMTRGDLIGVSHPAIIAVDLVSGETRRLLDNHPTFAPGEPMSIDQQVVAHAGGDGKITPLQLGLNPIAISPDDQWVYYGSVNGKELWRIASADLANNSLSAAALAAKPERYASKANSDGIIADDQGNIYVTDVEQHGIGVANSKGYHLLVQDKELLNWADGLAMGPDGYIYATVNQLHKHPALNSGINNSQPPYYLVKFQPN</sequence>
<comment type="caution">
    <text evidence="3">The sequence shown here is derived from an EMBL/GenBank/DDBJ whole genome shotgun (WGS) entry which is preliminary data.</text>
</comment>
<dbReference type="InterPro" id="IPR017996">
    <property type="entry name" value="MRJP/yellow-related"/>
</dbReference>
<comment type="subcellular location">
    <subcellularLocation>
        <location evidence="1">Secreted</location>
    </subcellularLocation>
</comment>
<dbReference type="GO" id="GO:0005576">
    <property type="term" value="C:extracellular region"/>
    <property type="evidence" value="ECO:0007669"/>
    <property type="project" value="UniProtKB-SubCell"/>
</dbReference>
<dbReference type="Pfam" id="PF03022">
    <property type="entry name" value="MRJP"/>
    <property type="match status" value="1"/>
</dbReference>
<gene>
    <name evidence="3" type="ORF">AOX56_21475</name>
</gene>
<evidence type="ECO:0000313" key="4">
    <source>
        <dbReference type="Proteomes" id="UP000233526"/>
    </source>
</evidence>
<reference evidence="3 4" key="1">
    <citation type="journal article" date="2017" name="Front. Microbiol.">
        <title>Strong Genomic and Phenotypic Heterogeneity in the Aeromonas sobria Species Complex.</title>
        <authorList>
            <person name="Gauthier J."/>
            <person name="Vincent A.T."/>
            <person name="Charette S.J."/>
            <person name="Derome N."/>
        </authorList>
    </citation>
    <scope>NUCLEOTIDE SEQUENCE [LARGE SCALE GENOMIC DNA]</scope>
    <source>
        <strain evidence="3 4">JF2635</strain>
    </source>
</reference>
<dbReference type="EMBL" id="LJZX01000062">
    <property type="protein sequence ID" value="PKQ73475.1"/>
    <property type="molecule type" value="Genomic_DNA"/>
</dbReference>